<dbReference type="Proteomes" id="UP001501195">
    <property type="component" value="Unassembled WGS sequence"/>
</dbReference>
<feature type="active site" description="Nucleophile" evidence="4">
    <location>
        <position position="62"/>
    </location>
</feature>
<dbReference type="PANTHER" id="PTHR24185:SF1">
    <property type="entry name" value="CALCIUM-INDEPENDENT PHOSPHOLIPASE A2-GAMMA"/>
    <property type="match status" value="1"/>
</dbReference>
<dbReference type="SUPFAM" id="SSF52151">
    <property type="entry name" value="FabD/lysophospholipase-like"/>
    <property type="match status" value="1"/>
</dbReference>
<keyword evidence="1 4" id="KW-0378">Hydrolase</keyword>
<comment type="caution">
    <text evidence="6">The sequence shown here is derived from an EMBL/GenBank/DDBJ whole genome shotgun (WGS) entry which is preliminary data.</text>
</comment>
<organism evidence="6 7">
    <name type="scientific">Kineococcus glutinatus</name>
    <dbReference type="NCBI Taxonomy" id="1070872"/>
    <lineage>
        <taxon>Bacteria</taxon>
        <taxon>Bacillati</taxon>
        <taxon>Actinomycetota</taxon>
        <taxon>Actinomycetes</taxon>
        <taxon>Kineosporiales</taxon>
        <taxon>Kineosporiaceae</taxon>
        <taxon>Kineococcus</taxon>
    </lineage>
</organism>
<keyword evidence="7" id="KW-1185">Reference proteome</keyword>
<feature type="short sequence motif" description="GXGXXG" evidence="4">
    <location>
        <begin position="20"/>
        <end position="25"/>
    </location>
</feature>
<sequence length="373" mass="41620">MSYRDRIDEPGPKKLLSLDGGGIRGIVTLEVLAAIEEMLRRELRRSEDFVLADYFDYIGGTSTGAIIAAGLARGMPVATLQELYTRNGADMFDRASIIRRWRYKFHDSRLKATLQELFGADTTFGDAEFKSLLMMVLRNATTDSPWPLSNNPGAKYNQAHRSDNNLHLPLWRLVRASTAAPTYFPPETVQVGEQEFLFVDGGVTMYNNPAFQLFLMATLPAYELRWPTGVDQLLLVSVGTGSSAKADDHLRAGDMNVLYNATSIPAALMSAALHEQDFLCRVFGDCRFGATIDRELGDLMADPRRLCEPLFSYVRYDAALDRRGLDALGLPQVEPETVQQLDSIEHITDLQAVGMRVARSVRPEHFAHFLGRP</sequence>
<feature type="short sequence motif" description="GXSXG" evidence="4">
    <location>
        <begin position="60"/>
        <end position="64"/>
    </location>
</feature>
<reference evidence="7" key="1">
    <citation type="journal article" date="2019" name="Int. J. Syst. Evol. Microbiol.">
        <title>The Global Catalogue of Microorganisms (GCM) 10K type strain sequencing project: providing services to taxonomists for standard genome sequencing and annotation.</title>
        <authorList>
            <consortium name="The Broad Institute Genomics Platform"/>
            <consortium name="The Broad Institute Genome Sequencing Center for Infectious Disease"/>
            <person name="Wu L."/>
            <person name="Ma J."/>
        </authorList>
    </citation>
    <scope>NUCLEOTIDE SEQUENCE [LARGE SCALE GENOMIC DNA]</scope>
    <source>
        <strain evidence="7">JCM 18126</strain>
    </source>
</reference>
<feature type="domain" description="PNPLA" evidence="5">
    <location>
        <begin position="16"/>
        <end position="214"/>
    </location>
</feature>
<dbReference type="PROSITE" id="PS51635">
    <property type="entry name" value="PNPLA"/>
    <property type="match status" value="1"/>
</dbReference>
<gene>
    <name evidence="6" type="ORF">GCM10023225_03620</name>
</gene>
<feature type="short sequence motif" description="DGA/G" evidence="4">
    <location>
        <begin position="200"/>
        <end position="202"/>
    </location>
</feature>
<dbReference type="EMBL" id="BAABIL010000038">
    <property type="protein sequence ID" value="GAA4963614.1"/>
    <property type="molecule type" value="Genomic_DNA"/>
</dbReference>
<evidence type="ECO:0000256" key="2">
    <source>
        <dbReference type="ARBA" id="ARBA00022963"/>
    </source>
</evidence>
<feature type="active site" description="Proton acceptor" evidence="4">
    <location>
        <position position="200"/>
    </location>
</feature>
<dbReference type="PANTHER" id="PTHR24185">
    <property type="entry name" value="CALCIUM-INDEPENDENT PHOSPHOLIPASE A2-GAMMA"/>
    <property type="match status" value="1"/>
</dbReference>
<dbReference type="InterPro" id="IPR016035">
    <property type="entry name" value="Acyl_Trfase/lysoPLipase"/>
</dbReference>
<dbReference type="RefSeq" id="WP_345710604.1">
    <property type="nucleotide sequence ID" value="NZ_BAABIL010000038.1"/>
</dbReference>
<evidence type="ECO:0000256" key="1">
    <source>
        <dbReference type="ARBA" id="ARBA00022801"/>
    </source>
</evidence>
<protein>
    <recommendedName>
        <fullName evidence="5">PNPLA domain-containing protein</fullName>
    </recommendedName>
</protein>
<name>A0ABP9H840_9ACTN</name>
<evidence type="ECO:0000313" key="6">
    <source>
        <dbReference type="EMBL" id="GAA4963614.1"/>
    </source>
</evidence>
<keyword evidence="2 4" id="KW-0442">Lipid degradation</keyword>
<evidence type="ECO:0000256" key="3">
    <source>
        <dbReference type="ARBA" id="ARBA00023098"/>
    </source>
</evidence>
<proteinExistence type="predicted"/>
<evidence type="ECO:0000313" key="7">
    <source>
        <dbReference type="Proteomes" id="UP001501195"/>
    </source>
</evidence>
<keyword evidence="3 4" id="KW-0443">Lipid metabolism</keyword>
<dbReference type="Pfam" id="PF01734">
    <property type="entry name" value="Patatin"/>
    <property type="match status" value="1"/>
</dbReference>
<dbReference type="Gene3D" id="3.40.1090.10">
    <property type="entry name" value="Cytosolic phospholipase A2 catalytic domain"/>
    <property type="match status" value="1"/>
</dbReference>
<evidence type="ECO:0000259" key="5">
    <source>
        <dbReference type="PROSITE" id="PS51635"/>
    </source>
</evidence>
<dbReference type="InterPro" id="IPR002641">
    <property type="entry name" value="PNPLA_dom"/>
</dbReference>
<evidence type="ECO:0000256" key="4">
    <source>
        <dbReference type="PROSITE-ProRule" id="PRU01161"/>
    </source>
</evidence>
<accession>A0ABP9H840</accession>